<organism evidence="2 3">
    <name type="scientific">Candidatus Thiodictyon syntrophicum</name>
    <dbReference type="NCBI Taxonomy" id="1166950"/>
    <lineage>
        <taxon>Bacteria</taxon>
        <taxon>Pseudomonadati</taxon>
        <taxon>Pseudomonadota</taxon>
        <taxon>Gammaproteobacteria</taxon>
        <taxon>Chromatiales</taxon>
        <taxon>Chromatiaceae</taxon>
        <taxon>Thiodictyon</taxon>
    </lineage>
</organism>
<accession>A0A2K8UAM8</accession>
<evidence type="ECO:0000256" key="1">
    <source>
        <dbReference type="SAM" id="MobiDB-lite"/>
    </source>
</evidence>
<dbReference type="RefSeq" id="WP_100920360.1">
    <property type="nucleotide sequence ID" value="NZ_CP020370.1"/>
</dbReference>
<dbReference type="InterPro" id="IPR036388">
    <property type="entry name" value="WH-like_DNA-bd_sf"/>
</dbReference>
<gene>
    <name evidence="2" type="ORF">THSYN_17950</name>
</gene>
<feature type="region of interest" description="Disordered" evidence="1">
    <location>
        <begin position="677"/>
        <end position="696"/>
    </location>
</feature>
<proteinExistence type="predicted"/>
<dbReference type="Gene3D" id="1.10.10.10">
    <property type="entry name" value="Winged helix-like DNA-binding domain superfamily/Winged helix DNA-binding domain"/>
    <property type="match status" value="1"/>
</dbReference>
<name>A0A2K8UAM8_9GAMM</name>
<sequence>MSLFLRLLEDDDKALALRTALRAVAAGEPDPRVFEADPDAFALVPGAPFAYWISPSAQSAFSRLPNFEGERRTAKCGAGTLDDFRFLRLDWEVPVSVAEWVSFAKGGAFGRYYADLYLRLAWANAGREIQCFVEAKVGSATRKIQAQPWYFRPGLTWPRRTNGLSFRAMPAGCIFADKGPAAFVDGDDPESLLALCALVNSAPFGALVALQLARTELAQSYEVGLIQQTPVPPLTTDDGRPTTHAQTLSTLAHRAWSLKHALDTATETSHAFRLPALLQVPGEDLAARAAAWSARVQATEAALADIQADIDDCCFALYGIDGEDRRRIEVGPGGTPDAAPTDPGEDGGEDDEGPGAVADPAPLTALLVSWALGVACGRFDLRLATGQRAAPAAPGPFDPLPVCPPGQLQNAQALPAGADDLPAAYPVDIPWDGILVDDPGHERDLAARSRAVFDIVFADGADGAWREAAEILAGRGNDLRAWFARSFFADHIKRCSKSRRKAPIYWQLATPSAGYSVWLNYHRFTRDTLYKVLNDSMTPKLQHEERKLMGLVQGAGGTPTANQRKEIAEQERFVEELRTFREEVGLVAPLWNPDLNDGVIINFAPLWRLVPQHRAWQKECKDCWGRLTVGDYDWAHLAMHLWPERVVPKCAMDRSLAIAHGLEAVFWEESSVVSRRSSAQDSLADDRRLTTDDVPPGKWLPLTVAQAEVDRLIAERTSAAVKDALTSLLEAPAPATGSGGGRKSSGRGPVRRVPTAPKTDNAGAGSGPATGSAAPDPVMLDAVKQAIAAAQGATSKSEVLAATGLTDAQWNAAINALLAAGTVTKTGAGRGTRYQLSAPD</sequence>
<keyword evidence="3" id="KW-1185">Reference proteome</keyword>
<dbReference type="EMBL" id="CP020370">
    <property type="protein sequence ID" value="AUB82640.1"/>
    <property type="molecule type" value="Genomic_DNA"/>
</dbReference>
<dbReference type="AlphaFoldDB" id="A0A2K8UAM8"/>
<dbReference type="REBASE" id="226758">
    <property type="entry name" value="Tsy16TORF17935P"/>
</dbReference>
<feature type="region of interest" description="Disordered" evidence="1">
    <location>
        <begin position="326"/>
        <end position="359"/>
    </location>
</feature>
<feature type="region of interest" description="Disordered" evidence="1">
    <location>
        <begin position="731"/>
        <end position="776"/>
    </location>
</feature>
<dbReference type="KEGG" id="tsy:THSYN_17950"/>
<feature type="compositionally biased region" description="Acidic residues" evidence="1">
    <location>
        <begin position="343"/>
        <end position="353"/>
    </location>
</feature>
<reference evidence="2 3" key="1">
    <citation type="submission" date="2017-03" db="EMBL/GenBank/DDBJ databases">
        <title>Complete genome sequence of Candidatus 'Thiodictyon syntrophicum' sp. nov. strain Cad16T, a photolithoautotroph purple sulfur bacterium isolated from an alpine meromictic lake.</title>
        <authorList>
            <person name="Luedin S.M."/>
            <person name="Pothier J.F."/>
            <person name="Danza F."/>
            <person name="Storelli N."/>
            <person name="Wittwer M."/>
            <person name="Tonolla M."/>
        </authorList>
    </citation>
    <scope>NUCLEOTIDE SEQUENCE [LARGE SCALE GENOMIC DNA]</scope>
    <source>
        <strain evidence="2 3">Cad16T</strain>
    </source>
</reference>
<protein>
    <submittedName>
        <fullName evidence="2">Uncharacterized protein</fullName>
    </submittedName>
</protein>
<dbReference type="Proteomes" id="UP000232638">
    <property type="component" value="Chromosome"/>
</dbReference>
<dbReference type="OrthoDB" id="9782445at2"/>
<evidence type="ECO:0000313" key="3">
    <source>
        <dbReference type="Proteomes" id="UP000232638"/>
    </source>
</evidence>
<evidence type="ECO:0000313" key="2">
    <source>
        <dbReference type="EMBL" id="AUB82640.1"/>
    </source>
</evidence>